<evidence type="ECO:0000256" key="1">
    <source>
        <dbReference type="ARBA" id="ARBA00022801"/>
    </source>
</evidence>
<dbReference type="PROSITE" id="PS51194">
    <property type="entry name" value="HELICASE_CTER"/>
    <property type="match status" value="1"/>
</dbReference>
<comment type="caution">
    <text evidence="5">The sequence shown here is derived from an EMBL/GenBank/DDBJ whole genome shotgun (WGS) entry which is preliminary data.</text>
</comment>
<dbReference type="SUPFAM" id="SSF52540">
    <property type="entry name" value="P-loop containing nucleoside triphosphate hydrolases"/>
    <property type="match status" value="2"/>
</dbReference>
<dbReference type="CDD" id="cd18793">
    <property type="entry name" value="SF2_C_SNF"/>
    <property type="match status" value="1"/>
</dbReference>
<evidence type="ECO:0000256" key="2">
    <source>
        <dbReference type="SAM" id="MobiDB-lite"/>
    </source>
</evidence>
<dbReference type="Gene3D" id="3.40.50.300">
    <property type="entry name" value="P-loop containing nucleotide triphosphate hydrolases"/>
    <property type="match status" value="1"/>
</dbReference>
<name>A0ABT6CQ83_9MICC</name>
<dbReference type="CDD" id="cd18012">
    <property type="entry name" value="DEXQc_arch_SWI2_SNF2"/>
    <property type="match status" value="1"/>
</dbReference>
<dbReference type="Gene3D" id="3.40.50.10810">
    <property type="entry name" value="Tandem AAA-ATPase domain"/>
    <property type="match status" value="1"/>
</dbReference>
<evidence type="ECO:0000259" key="3">
    <source>
        <dbReference type="PROSITE" id="PS51192"/>
    </source>
</evidence>
<keyword evidence="1" id="KW-0378">Hydrolase</keyword>
<proteinExistence type="predicted"/>
<organism evidence="5 6">
    <name type="scientific">Arthrobacter vasquezii</name>
    <dbReference type="NCBI Taxonomy" id="2977629"/>
    <lineage>
        <taxon>Bacteria</taxon>
        <taxon>Bacillati</taxon>
        <taxon>Actinomycetota</taxon>
        <taxon>Actinomycetes</taxon>
        <taxon>Micrococcales</taxon>
        <taxon>Micrococcaceae</taxon>
        <taxon>Arthrobacter</taxon>
    </lineage>
</organism>
<dbReference type="Pfam" id="PF00271">
    <property type="entry name" value="Helicase_C"/>
    <property type="match status" value="1"/>
</dbReference>
<dbReference type="InterPro" id="IPR000330">
    <property type="entry name" value="SNF2_N"/>
</dbReference>
<sequence length="1071" mass="118091">MVSSPAGYGETTTAARCRSAKRTGILEVMPFDAPKTPAKPPAQEAPTAPASPDWQRSLDSLLNPKPAAPVNTYSASGYSTRPPGPAVPLALSFELREDAPRSSPSRFKRQDPGVHLDIRPVQRSAGGTWITGQLRWQSFFAGYNRAGFEEAHWDWMSTFAAVRARSAGTGQGPGDSIRVDDFRSPLLWDLLVRGREAGVQFITAGSGKVTLHNTAEVSLNVQADGGGLILAPHVEVDGDALDPTSIGLVGSPVHGIFWWDPEDADAPLSDRNIGLAPTSTPIPGTLRSLVTARSPLQIPETGREAFLRDYYPQLHQQVNLISRDGSVELPEIPPPSLLLEISYAPTATGSRRRASDSPAQTEAVRLSWSWEYTQGGTTTAHPLPDDGTGHRDQPAEAGTLAAVAGVLDGFRAAWYDAFPRPADGFPGRPEPRELHGVAAARFVAELVPQLEALEQVRVVQSEDVPDYTELTEQPMVSVSTSETDDRDWFGLGVSVSLGGTEVPFGELFRALALDEDHLLLPGGGYFSLDQPEFSQLRRLIEEARALQDKDTAELRISRFQAGLWEELADLAATAEQAESWRNSVSALLELSEVPARDVPAGIQATLRPYQQEGFSWLAFLWEHGLGGILADDMGLGKTLQALALIAHTRETHTREAGQETRPFLVVAPTSVVPNWAAEAHRFAPNLRTEAVMDTLRRSGADPAVLATSNDVVIVSYTLFRLDYEAYAAQEWAGLILDEAQFVKNPVTRASENARDFPAPFKLAITGTPMENNLMELWSLFAITAPGLFPSSRKFAEYYQRPIERESDAERLAQLRRRIRPLITRRTKELVARDLPPKQEQVLELELSPRHRTIYQRHLQRERQKVLGLLADMNKNRFEIFRSLTMLRRLSLDASLVDEKYATVPSSKLDALFEQLEDLVAEGHRALVFSQFTGFLAKAVERLEAAGMDYAYLDGKTRRRAQVIEKFKSGEAPVFLISLKAGGFGLNLAEADYVFLLDPWWNPASENQAVDRAHRIGQQRNVMVYRLVAKDTIEEKVMALKEKKAKLFTAVMDDDAMFSSALTAGDVRGLFE</sequence>
<keyword evidence="6" id="KW-1185">Reference proteome</keyword>
<reference evidence="5 6" key="1">
    <citation type="journal article" date="2023" name="Int. J. Syst. Evol. Microbiol.">
        <title>Arthrobacter vasquezii sp. nov., isolated from a soil sample from Union Glacier, Antarctica.</title>
        <authorList>
            <person name="Valenzuela-Ibaceta F."/>
            <person name="Carrasco V."/>
            <person name="Lagos-Moraga S."/>
            <person name="Dietz-Vargas C."/>
            <person name="Navarro C.A."/>
            <person name="Perez-Donoso J.M."/>
        </authorList>
    </citation>
    <scope>NUCLEOTIDE SEQUENCE [LARGE SCALE GENOMIC DNA]</scope>
    <source>
        <strain evidence="5 6">EH-1B-1</strain>
    </source>
</reference>
<dbReference type="InterPro" id="IPR014001">
    <property type="entry name" value="Helicase_ATP-bd"/>
</dbReference>
<feature type="domain" description="Helicase ATP-binding" evidence="3">
    <location>
        <begin position="618"/>
        <end position="786"/>
    </location>
</feature>
<feature type="domain" description="Helicase C-terminal" evidence="4">
    <location>
        <begin position="907"/>
        <end position="1062"/>
    </location>
</feature>
<dbReference type="EMBL" id="JAROKN010000001">
    <property type="protein sequence ID" value="MDF9276281.1"/>
    <property type="molecule type" value="Genomic_DNA"/>
</dbReference>
<dbReference type="InterPro" id="IPR049730">
    <property type="entry name" value="SNF2/RAD54-like_C"/>
</dbReference>
<dbReference type="SMART" id="SM00490">
    <property type="entry name" value="HELICc"/>
    <property type="match status" value="1"/>
</dbReference>
<dbReference type="PANTHER" id="PTHR10799">
    <property type="entry name" value="SNF2/RAD54 HELICASE FAMILY"/>
    <property type="match status" value="1"/>
</dbReference>
<evidence type="ECO:0000313" key="5">
    <source>
        <dbReference type="EMBL" id="MDF9276281.1"/>
    </source>
</evidence>
<accession>A0ABT6CQ83</accession>
<dbReference type="Proteomes" id="UP001220456">
    <property type="component" value="Unassembled WGS sequence"/>
</dbReference>
<feature type="region of interest" description="Disordered" evidence="2">
    <location>
        <begin position="1"/>
        <end position="66"/>
    </location>
</feature>
<evidence type="ECO:0000259" key="4">
    <source>
        <dbReference type="PROSITE" id="PS51194"/>
    </source>
</evidence>
<dbReference type="SMART" id="SM00487">
    <property type="entry name" value="DEXDc"/>
    <property type="match status" value="1"/>
</dbReference>
<dbReference type="InterPro" id="IPR027417">
    <property type="entry name" value="P-loop_NTPase"/>
</dbReference>
<protein>
    <submittedName>
        <fullName evidence="5">SNF2-related protein</fullName>
    </submittedName>
</protein>
<dbReference type="InterPro" id="IPR038718">
    <property type="entry name" value="SNF2-like_sf"/>
</dbReference>
<evidence type="ECO:0000313" key="6">
    <source>
        <dbReference type="Proteomes" id="UP001220456"/>
    </source>
</evidence>
<dbReference type="PROSITE" id="PS51192">
    <property type="entry name" value="HELICASE_ATP_BIND_1"/>
    <property type="match status" value="1"/>
</dbReference>
<dbReference type="Pfam" id="PF00176">
    <property type="entry name" value="SNF2-rel_dom"/>
    <property type="match status" value="1"/>
</dbReference>
<dbReference type="InterPro" id="IPR001650">
    <property type="entry name" value="Helicase_C-like"/>
</dbReference>
<gene>
    <name evidence="5" type="ORF">P4U43_00575</name>
</gene>